<evidence type="ECO:0000313" key="2">
    <source>
        <dbReference type="Proteomes" id="UP000602759"/>
    </source>
</evidence>
<evidence type="ECO:0000313" key="1">
    <source>
        <dbReference type="EMBL" id="MBD1433923.1"/>
    </source>
</evidence>
<comment type="caution">
    <text evidence="1">The sequence shown here is derived from an EMBL/GenBank/DDBJ whole genome shotgun (WGS) entry which is preliminary data.</text>
</comment>
<gene>
    <name evidence="1" type="ORF">H8B06_13880</name>
</gene>
<dbReference type="Proteomes" id="UP000602759">
    <property type="component" value="Unassembled WGS sequence"/>
</dbReference>
<name>A0ABR7YRF4_9SPHI</name>
<proteinExistence type="predicted"/>
<reference evidence="1 2" key="1">
    <citation type="submission" date="2020-08" db="EMBL/GenBank/DDBJ databases">
        <title>Sphingobacterium sp. DN00404 isolated from aquaculture water.</title>
        <authorList>
            <person name="Zhang M."/>
        </authorList>
    </citation>
    <scope>NUCLEOTIDE SEQUENCE [LARGE SCALE GENOMIC DNA]</scope>
    <source>
        <strain evidence="1 2">DN00404</strain>
    </source>
</reference>
<protein>
    <submittedName>
        <fullName evidence="1">Addiction module family protein</fullName>
    </submittedName>
</protein>
<dbReference type="EMBL" id="JACOIK010000009">
    <property type="protein sequence ID" value="MBD1433923.1"/>
    <property type="molecule type" value="Genomic_DNA"/>
</dbReference>
<keyword evidence="2" id="KW-1185">Reference proteome</keyword>
<sequence>MSTIELKKHIKNYIDTADERMLRIFNAIIESESENDLVFRDHKEELDLRLHLHEENPTAGKEWSAVKDSLQKKYGI</sequence>
<accession>A0ABR7YRF4</accession>
<organism evidence="1 2">
    <name type="scientific">Sphingobacterium micropteri</name>
    <dbReference type="NCBI Taxonomy" id="2763501"/>
    <lineage>
        <taxon>Bacteria</taxon>
        <taxon>Pseudomonadati</taxon>
        <taxon>Bacteroidota</taxon>
        <taxon>Sphingobacteriia</taxon>
        <taxon>Sphingobacteriales</taxon>
        <taxon>Sphingobacteriaceae</taxon>
        <taxon>Sphingobacterium</taxon>
    </lineage>
</organism>
<dbReference type="RefSeq" id="WP_190994866.1">
    <property type="nucleotide sequence ID" value="NZ_JACOIK010000009.1"/>
</dbReference>